<reference evidence="1" key="1">
    <citation type="journal article" date="2019" name="Pathogens">
        <title>In silico Identification of Novel Toxin Homologs and Associated Mobile Genetic Elements in Clostridium perfringens.</title>
        <authorList>
            <person name="Lacey J.A."/>
            <person name="Johanesen P.A."/>
            <person name="Lyras D."/>
            <person name="Moore R.J."/>
        </authorList>
    </citation>
    <scope>NUCLEOTIDE SEQUENCE</scope>
    <source>
        <strain evidence="1">16SBCL648</strain>
        <plasmid evidence="1">pCP16SBCL648-1</plasmid>
    </source>
</reference>
<keyword evidence="1" id="KW-0614">Plasmid</keyword>
<dbReference type="AlphaFoldDB" id="A0A4Y5T5E6"/>
<evidence type="ECO:0000313" key="1">
    <source>
        <dbReference type="EMBL" id="QDB01213.1"/>
    </source>
</evidence>
<accession>A0A4Y5T5E6</accession>
<sequence>MKDLNKYALEYRKVVRYALKEGLAIYNNNLSELYINHEIVKKLLEKDKFDSVNGKLSIWRSLKWIEVYSKNRFIKKVKVEKKVINVIAINVEIFNTLNLLLED</sequence>
<geneLocation type="plasmid" evidence="1">
    <name>pCP16SBCL648-1</name>
</geneLocation>
<proteinExistence type="predicted"/>
<dbReference type="EMBL" id="MK285061">
    <property type="protein sequence ID" value="QDB01213.1"/>
    <property type="molecule type" value="Genomic_DNA"/>
</dbReference>
<name>A0A4Y5T5E6_CLOPF</name>
<protein>
    <submittedName>
        <fullName evidence="1">Uncharacterized protein</fullName>
    </submittedName>
</protein>
<organism evidence="1">
    <name type="scientific">Clostridium perfringens</name>
    <dbReference type="NCBI Taxonomy" id="1502"/>
    <lineage>
        <taxon>Bacteria</taxon>
        <taxon>Bacillati</taxon>
        <taxon>Bacillota</taxon>
        <taxon>Clostridia</taxon>
        <taxon>Eubacteriales</taxon>
        <taxon>Clostridiaceae</taxon>
        <taxon>Clostridium</taxon>
    </lineage>
</organism>